<dbReference type="OrthoDB" id="9785233at2"/>
<keyword evidence="3 5" id="KW-1005">Bacterial flagellum biogenesis</keyword>
<dbReference type="Gene3D" id="2.60.40.4070">
    <property type="match status" value="1"/>
</dbReference>
<comment type="function">
    <text evidence="4 5">Required for flagellar hook formation. May act as a scaffolding protein.</text>
</comment>
<dbReference type="InterPro" id="IPR025965">
    <property type="entry name" value="FlgD/Vpr_Ig-like"/>
</dbReference>
<keyword evidence="8" id="KW-1185">Reference proteome</keyword>
<reference evidence="7 8" key="1">
    <citation type="submission" date="2019-07" db="EMBL/GenBank/DDBJ databases">
        <title>Whole genome shotgun sequence of Rhodospirillum oryzae NBRC 107573.</title>
        <authorList>
            <person name="Hosoyama A."/>
            <person name="Uohara A."/>
            <person name="Ohji S."/>
            <person name="Ichikawa N."/>
        </authorList>
    </citation>
    <scope>NUCLEOTIDE SEQUENCE [LARGE SCALE GENOMIC DNA]</scope>
    <source>
        <strain evidence="7 8">NBRC 107573</strain>
    </source>
</reference>
<dbReference type="AlphaFoldDB" id="A0A512H4I4"/>
<accession>A0A512H4I4</accession>
<evidence type="ECO:0000313" key="7">
    <source>
        <dbReference type="EMBL" id="GEO80343.1"/>
    </source>
</evidence>
<name>A0A512H4I4_9PROT</name>
<evidence type="ECO:0000313" key="8">
    <source>
        <dbReference type="Proteomes" id="UP000321567"/>
    </source>
</evidence>
<evidence type="ECO:0000256" key="4">
    <source>
        <dbReference type="ARBA" id="ARBA00024746"/>
    </source>
</evidence>
<evidence type="ECO:0000259" key="6">
    <source>
        <dbReference type="Pfam" id="PF13860"/>
    </source>
</evidence>
<sequence length="231" mass="24586">MSIDSTSTVATTYSSGLSTTTASSLASLSDNYDMFISLLTAQLQNQSPLDPTDTDELTQQLLSYSSIEQQILSNQYLENLVLATSNDSSQVALSFLGKEVTYDASEQNFSGDALSWAMTVPDEAESLTIEIQNENGLTVFETTVEPDAGSDYTYTWDGTKTSGATADDGDYTLVVTANLADDTTESVDLEATSIARQVVWTSGAPELVLANGDTTGLDTIISARTVDETDA</sequence>
<evidence type="ECO:0000256" key="5">
    <source>
        <dbReference type="RuleBase" id="RU362076"/>
    </source>
</evidence>
<dbReference type="Pfam" id="PF13860">
    <property type="entry name" value="FlgD_ig"/>
    <property type="match status" value="1"/>
</dbReference>
<dbReference type="InterPro" id="IPR005648">
    <property type="entry name" value="FlgD"/>
</dbReference>
<comment type="similarity">
    <text evidence="1 5">Belongs to the FlgD family.</text>
</comment>
<gene>
    <name evidence="7" type="ORF">ROR02_04740</name>
</gene>
<dbReference type="Proteomes" id="UP000321567">
    <property type="component" value="Unassembled WGS sequence"/>
</dbReference>
<dbReference type="EMBL" id="BJZO01000007">
    <property type="protein sequence ID" value="GEO80343.1"/>
    <property type="molecule type" value="Genomic_DNA"/>
</dbReference>
<dbReference type="GO" id="GO:0044781">
    <property type="term" value="P:bacterial-type flagellum organization"/>
    <property type="evidence" value="ECO:0007669"/>
    <property type="project" value="UniProtKB-UniRule"/>
</dbReference>
<protein>
    <recommendedName>
        <fullName evidence="2 5">Basal-body rod modification protein FlgD</fullName>
    </recommendedName>
</protein>
<comment type="caution">
    <text evidence="7">The sequence shown here is derived from an EMBL/GenBank/DDBJ whole genome shotgun (WGS) entry which is preliminary data.</text>
</comment>
<evidence type="ECO:0000256" key="3">
    <source>
        <dbReference type="ARBA" id="ARBA00022795"/>
    </source>
</evidence>
<proteinExistence type="inferred from homology"/>
<feature type="domain" description="FlgD/Vpr Ig-like" evidence="6">
    <location>
        <begin position="110"/>
        <end position="179"/>
    </location>
</feature>
<evidence type="ECO:0000256" key="2">
    <source>
        <dbReference type="ARBA" id="ARBA00016013"/>
    </source>
</evidence>
<dbReference type="Gene3D" id="2.30.30.910">
    <property type="match status" value="1"/>
</dbReference>
<dbReference type="Pfam" id="PF03963">
    <property type="entry name" value="FlgD"/>
    <property type="match status" value="1"/>
</dbReference>
<evidence type="ECO:0000256" key="1">
    <source>
        <dbReference type="ARBA" id="ARBA00010577"/>
    </source>
</evidence>
<dbReference type="RefSeq" id="WP_147162405.1">
    <property type="nucleotide sequence ID" value="NZ_BJZO01000007.1"/>
</dbReference>
<organism evidence="7 8">
    <name type="scientific">Pararhodospirillum oryzae</name>
    <dbReference type="NCBI Taxonomy" id="478448"/>
    <lineage>
        <taxon>Bacteria</taxon>
        <taxon>Pseudomonadati</taxon>
        <taxon>Pseudomonadota</taxon>
        <taxon>Alphaproteobacteria</taxon>
        <taxon>Rhodospirillales</taxon>
        <taxon>Rhodospirillaceae</taxon>
        <taxon>Pararhodospirillum</taxon>
    </lineage>
</organism>